<proteinExistence type="predicted"/>
<keyword evidence="3" id="KW-1185">Reference proteome</keyword>
<dbReference type="EMBL" id="FTOR01000010">
    <property type="protein sequence ID" value="SIT31092.1"/>
    <property type="molecule type" value="Genomic_DNA"/>
</dbReference>
<dbReference type="RefSeq" id="WP_076381661.1">
    <property type="nucleotide sequence ID" value="NZ_AP017422.1"/>
</dbReference>
<sequence length="176" mass="20237">MIDTITQGTTTTAATEQVIQQFIQAWHTQNKAVSKYFQKYDDAVYMQEVAPGRNRAIYLLGHLTSVSDNLLPLLGLGERLYPQLEELFGTNPDKTFEELPTVAELKDYWEKVSSRLAAHFKHMQTYEWLEPHTRVSEEDFAADPFRNKLNVLMSRTVHIGYHLGQLTLLKPEEPIA</sequence>
<reference evidence="3" key="1">
    <citation type="submission" date="2017-01" db="EMBL/GenBank/DDBJ databases">
        <authorList>
            <person name="Varghese N."/>
            <person name="Submissions S."/>
        </authorList>
    </citation>
    <scope>NUCLEOTIDE SEQUENCE [LARGE SCALE GENOMIC DNA]</scope>
    <source>
        <strain evidence="3">DSM 21054</strain>
    </source>
</reference>
<evidence type="ECO:0000313" key="3">
    <source>
        <dbReference type="Proteomes" id="UP000186917"/>
    </source>
</evidence>
<dbReference type="STRING" id="477680.SAMN05421788_11075"/>
<accession>A0A173M9Y2</accession>
<dbReference type="Proteomes" id="UP000186917">
    <property type="component" value="Unassembled WGS sequence"/>
</dbReference>
<organism evidence="2 3">
    <name type="scientific">Filimonas lacunae</name>
    <dbReference type="NCBI Taxonomy" id="477680"/>
    <lineage>
        <taxon>Bacteria</taxon>
        <taxon>Pseudomonadati</taxon>
        <taxon>Bacteroidota</taxon>
        <taxon>Chitinophagia</taxon>
        <taxon>Chitinophagales</taxon>
        <taxon>Chitinophagaceae</taxon>
        <taxon>Filimonas</taxon>
    </lineage>
</organism>
<name>A0A173M9Y2_9BACT</name>
<dbReference type="Pfam" id="PF12867">
    <property type="entry name" value="DinB_2"/>
    <property type="match status" value="1"/>
</dbReference>
<feature type="domain" description="DinB-like" evidence="1">
    <location>
        <begin position="28"/>
        <end position="165"/>
    </location>
</feature>
<dbReference type="Gene3D" id="1.20.120.450">
    <property type="entry name" value="dinb family like domain"/>
    <property type="match status" value="1"/>
</dbReference>
<gene>
    <name evidence="2" type="ORF">SAMN05421788_11075</name>
</gene>
<dbReference type="OrthoDB" id="948294at2"/>
<dbReference type="KEGG" id="fln:FLA_0335"/>
<evidence type="ECO:0000259" key="1">
    <source>
        <dbReference type="Pfam" id="PF12867"/>
    </source>
</evidence>
<evidence type="ECO:0000313" key="2">
    <source>
        <dbReference type="EMBL" id="SIT31092.1"/>
    </source>
</evidence>
<dbReference type="SUPFAM" id="SSF109854">
    <property type="entry name" value="DinB/YfiT-like putative metalloenzymes"/>
    <property type="match status" value="1"/>
</dbReference>
<dbReference type="AlphaFoldDB" id="A0A173M9Y2"/>
<dbReference type="InterPro" id="IPR024775">
    <property type="entry name" value="DinB-like"/>
</dbReference>
<protein>
    <submittedName>
        <fullName evidence="2">DinB superfamily protein</fullName>
    </submittedName>
</protein>
<dbReference type="InterPro" id="IPR034660">
    <property type="entry name" value="DinB/YfiT-like"/>
</dbReference>